<dbReference type="SUPFAM" id="SSF48208">
    <property type="entry name" value="Six-hairpin glycosidases"/>
    <property type="match status" value="1"/>
</dbReference>
<dbReference type="GO" id="GO:0016787">
    <property type="term" value="F:hydrolase activity"/>
    <property type="evidence" value="ECO:0007669"/>
    <property type="project" value="UniProtKB-KW"/>
</dbReference>
<dbReference type="RefSeq" id="WP_154727986.1">
    <property type="nucleotide sequence ID" value="NZ_SZYE01000005.1"/>
</dbReference>
<dbReference type="EMBL" id="SZYE01000005">
    <property type="protein sequence ID" value="TKR27221.1"/>
    <property type="molecule type" value="Genomic_DNA"/>
</dbReference>
<dbReference type="PIRSF" id="PIRSF028846">
    <property type="entry name" value="UCP028846"/>
    <property type="match status" value="1"/>
</dbReference>
<dbReference type="Pfam" id="PF06824">
    <property type="entry name" value="Glyco_hydro_125"/>
    <property type="match status" value="1"/>
</dbReference>
<keyword evidence="2" id="KW-0378">Hydrolase</keyword>
<proteinExistence type="predicted"/>
<feature type="compositionally biased region" description="Basic and acidic residues" evidence="1">
    <location>
        <begin position="187"/>
        <end position="206"/>
    </location>
</feature>
<dbReference type="PANTHER" id="PTHR31047:SF0">
    <property type="entry name" value="MEIOTICALLY UP-REGULATED GENE 157 PROTEIN"/>
    <property type="match status" value="1"/>
</dbReference>
<dbReference type="SMART" id="SM01149">
    <property type="entry name" value="DUF1237"/>
    <property type="match status" value="1"/>
</dbReference>
<reference evidence="2 3" key="1">
    <citation type="submission" date="2019-05" db="EMBL/GenBank/DDBJ databases">
        <title>Genome sequence of Cellulomonas hominis strain CS1.</title>
        <authorList>
            <person name="Belmont J."/>
            <person name="Maclea K.S."/>
        </authorList>
    </citation>
    <scope>NUCLEOTIDE SEQUENCE [LARGE SCALE GENOMIC DNA]</scope>
    <source>
        <strain evidence="2 3">CS1</strain>
    </source>
</reference>
<dbReference type="InterPro" id="IPR008313">
    <property type="entry name" value="GH125"/>
</dbReference>
<evidence type="ECO:0000313" key="3">
    <source>
        <dbReference type="Proteomes" id="UP000308121"/>
    </source>
</evidence>
<dbReference type="PANTHER" id="PTHR31047">
    <property type="entry name" value="MEIOTICALLY UP-REGULATED GENE 157 PROTEIN"/>
    <property type="match status" value="1"/>
</dbReference>
<name>A0A7Z8K3W6_9CELL</name>
<dbReference type="Gene3D" id="1.50.10.10">
    <property type="match status" value="1"/>
</dbReference>
<dbReference type="InterPro" id="IPR008928">
    <property type="entry name" value="6-hairpin_glycosidase_sf"/>
</dbReference>
<accession>A0A7Z8K3W6</accession>
<dbReference type="OrthoDB" id="181472at2"/>
<feature type="region of interest" description="Disordered" evidence="1">
    <location>
        <begin position="187"/>
        <end position="207"/>
    </location>
</feature>
<organism evidence="2 3">
    <name type="scientific">Cellulomonas hominis</name>
    <dbReference type="NCBI Taxonomy" id="156981"/>
    <lineage>
        <taxon>Bacteria</taxon>
        <taxon>Bacillati</taxon>
        <taxon>Actinomycetota</taxon>
        <taxon>Actinomycetes</taxon>
        <taxon>Micrococcales</taxon>
        <taxon>Cellulomonadaceae</taxon>
        <taxon>Cellulomonas</taxon>
    </lineage>
</organism>
<evidence type="ECO:0000256" key="1">
    <source>
        <dbReference type="SAM" id="MobiDB-lite"/>
    </source>
</evidence>
<dbReference type="GO" id="GO:0005975">
    <property type="term" value="P:carbohydrate metabolic process"/>
    <property type="evidence" value="ECO:0007669"/>
    <property type="project" value="InterPro"/>
</dbReference>
<dbReference type="AlphaFoldDB" id="A0A7Z8K3W6"/>
<gene>
    <name evidence="2" type="ORF">FA014_01760</name>
</gene>
<protein>
    <submittedName>
        <fullName evidence="2">Glycoside hydrolase family 125 protein</fullName>
    </submittedName>
</protein>
<sequence length="448" mass="48613">MTKTEEHVARWIEDLVREVGTAVRERTDATTAHRFEAAYGDTLRRTVQPQPDGTAFVVTGDIPAMWLRDSSAQLAPYLHVAGDHAEVADLLVSVNRRQLDQVARDPYANAFNAGPTGAGHAGDRTEQSPWVWERKYEIDSLCAPLQLAADIRRSTGRTDHLDERYRAAARATIALWRTEQDHEARSPYRFERDDCPPSDTLVRDGRGAPTAVTGMSWSGFRPSDDACRYGYLVPGNVFASVVLADVADAADAVLGDPDLAREARSLRADLERGIAEHGVVEVAGHGAIYAYEVDGLGGVLLMDDANVPSLLSLPYLGWCSSEDPLYLATRAFVLSPDNPTYLVGTAARGLGSPHTPPDHIWPIGLALEGLTTSDDAERARLLDTLLATDAGTGSTHESFHKDDPARFTREWFSWADAMFCELVLDVAGLRTAARPTPAPRAVAAGSAS</sequence>
<dbReference type="Proteomes" id="UP000308121">
    <property type="component" value="Unassembled WGS sequence"/>
</dbReference>
<evidence type="ECO:0000313" key="2">
    <source>
        <dbReference type="EMBL" id="TKR27221.1"/>
    </source>
</evidence>
<dbReference type="InterPro" id="IPR012341">
    <property type="entry name" value="6hp_glycosidase-like_sf"/>
</dbReference>
<comment type="caution">
    <text evidence="2">The sequence shown here is derived from an EMBL/GenBank/DDBJ whole genome shotgun (WGS) entry which is preliminary data.</text>
</comment>